<gene>
    <name evidence="1" type="ORF">COX22_03070</name>
</gene>
<accession>A0A2G9ZKH4</accession>
<sequence>MKKAILSVIAFFDLFDYPLTVQEVWQWLGKKSAPAEVLAILDHLAGAAGGSGADDGTQAQPGSGRPLAARDGFYFLSGRSLLPAARRERYAASARKMKRAAAAARVFSWLPWTRFVALGNIMGARNLKTESDLDIFIIAAAGRAWLVRFFCAGLAKLFGWRPRPGKHRDQICLNFFAAADGLDFSAFLLPAADGQGADDPYFAYWLANLRPFYDAGGFYARLISANPWFREKLPNWRRPAEAQPERPAAPGKSGPAGKFFDWLEARARRWQIWIMPPALSARLNQDTRVRADEKTIKLHTEDRRADYRRAFREKLAGGHLHD</sequence>
<reference evidence="1 2" key="1">
    <citation type="submission" date="2017-09" db="EMBL/GenBank/DDBJ databases">
        <title>Depth-based differentiation of microbial function through sediment-hosted aquifers and enrichment of novel symbionts in the deep terrestrial subsurface.</title>
        <authorList>
            <person name="Probst A.J."/>
            <person name="Ladd B."/>
            <person name="Jarett J.K."/>
            <person name="Geller-Mcgrath D.E."/>
            <person name="Sieber C.M."/>
            <person name="Emerson J.B."/>
            <person name="Anantharaman K."/>
            <person name="Thomas B.C."/>
            <person name="Malmstrom R."/>
            <person name="Stieglmeier M."/>
            <person name="Klingl A."/>
            <person name="Woyke T."/>
            <person name="Ryan C.M."/>
            <person name="Banfield J.F."/>
        </authorList>
    </citation>
    <scope>NUCLEOTIDE SEQUENCE [LARGE SCALE GENOMIC DNA]</scope>
    <source>
        <strain evidence="1">CG23_combo_of_CG06-09_8_20_14_all_49_15</strain>
    </source>
</reference>
<evidence type="ECO:0000313" key="1">
    <source>
        <dbReference type="EMBL" id="PIP33676.1"/>
    </source>
</evidence>
<dbReference type="EMBL" id="PCSD01000073">
    <property type="protein sequence ID" value="PIP33676.1"/>
    <property type="molecule type" value="Genomic_DNA"/>
</dbReference>
<comment type="caution">
    <text evidence="1">The sequence shown here is derived from an EMBL/GenBank/DDBJ whole genome shotgun (WGS) entry which is preliminary data.</text>
</comment>
<dbReference type="Proteomes" id="UP000230729">
    <property type="component" value="Unassembled WGS sequence"/>
</dbReference>
<evidence type="ECO:0000313" key="2">
    <source>
        <dbReference type="Proteomes" id="UP000230729"/>
    </source>
</evidence>
<organism evidence="1 2">
    <name type="scientific">Candidatus Falkowbacteria bacterium CG23_combo_of_CG06-09_8_20_14_all_49_15</name>
    <dbReference type="NCBI Taxonomy" id="1974572"/>
    <lineage>
        <taxon>Bacteria</taxon>
        <taxon>Candidatus Falkowiibacteriota</taxon>
    </lineage>
</organism>
<protein>
    <recommendedName>
        <fullName evidence="3">Polymerase nucleotidyl transferase domain-containing protein</fullName>
    </recommendedName>
</protein>
<evidence type="ECO:0008006" key="3">
    <source>
        <dbReference type="Google" id="ProtNLM"/>
    </source>
</evidence>
<dbReference type="AlphaFoldDB" id="A0A2G9ZKH4"/>
<name>A0A2G9ZKH4_9BACT</name>
<proteinExistence type="predicted"/>